<name>A0A4R7D0C0_9FLAO</name>
<evidence type="ECO:0000313" key="1">
    <source>
        <dbReference type="EMBL" id="TDS13431.1"/>
    </source>
</evidence>
<dbReference type="Proteomes" id="UP000295274">
    <property type="component" value="Unassembled WGS sequence"/>
</dbReference>
<dbReference type="AlphaFoldDB" id="A0A4R7D0C0"/>
<dbReference type="RefSeq" id="WP_133673656.1">
    <property type="nucleotide sequence ID" value="NZ_SNZW01000016.1"/>
</dbReference>
<organism evidence="1 2">
    <name type="scientific">Maribacter caenipelagi</name>
    <dbReference type="NCBI Taxonomy" id="1447781"/>
    <lineage>
        <taxon>Bacteria</taxon>
        <taxon>Pseudomonadati</taxon>
        <taxon>Bacteroidota</taxon>
        <taxon>Flavobacteriia</taxon>
        <taxon>Flavobacteriales</taxon>
        <taxon>Flavobacteriaceae</taxon>
        <taxon>Maribacter</taxon>
    </lineage>
</organism>
<gene>
    <name evidence="1" type="ORF">DFQ03_2720</name>
</gene>
<protein>
    <recommendedName>
        <fullName evidence="3">dTDP-4-amino-4,6-dideoxygalactose transaminase</fullName>
    </recommendedName>
</protein>
<dbReference type="OrthoDB" id="8955051at2"/>
<accession>A0A4R7D0C0</accession>
<evidence type="ECO:0008006" key="3">
    <source>
        <dbReference type="Google" id="ProtNLM"/>
    </source>
</evidence>
<keyword evidence="2" id="KW-1185">Reference proteome</keyword>
<reference evidence="1 2" key="1">
    <citation type="submission" date="2019-03" db="EMBL/GenBank/DDBJ databases">
        <title>Genomic Encyclopedia of Type Strains, Phase III (KMG-III): the genomes of soil and plant-associated and newly described type strains.</title>
        <authorList>
            <person name="Whitman W."/>
        </authorList>
    </citation>
    <scope>NUCLEOTIDE SEQUENCE [LARGE SCALE GENOMIC DNA]</scope>
    <source>
        <strain evidence="1 2">CECT 8455</strain>
    </source>
</reference>
<comment type="caution">
    <text evidence="1">The sequence shown here is derived from an EMBL/GenBank/DDBJ whole genome shotgun (WGS) entry which is preliminary data.</text>
</comment>
<proteinExistence type="predicted"/>
<sequence length="354" mass="41257">MQKDIIGYGSFIEGTYGRKLPQVTKPDFGETILFYAGRYALKYLIKRISADTDIDTIWMPQYYCPFVKEWMHHEFDTIKYYYVDPFDASSKIDWSQFKSTNDVVMVNNYWGLKDTDIPDGDRPIIIEDHSHGWLSEGSLNSKADFCFASLRKTLPIPMGGIAWKPKASKSNICLNKSDIFDGYAGVNPMNNAWNTIVGSMQLKENCSEHHQKERYLEQYMNGELMVRSIYDVYEVSAPHADFINQHIHTDFNSFKKRNADYTFSKLHKNNAFKIVRHETKAPFGLLLAFKSLDTLNELKKHLVTNQIYPALLWPKNDLTTTYTYLLNIHMDYRFDTNDLDYIITTINNWITSNK</sequence>
<evidence type="ECO:0000313" key="2">
    <source>
        <dbReference type="Proteomes" id="UP000295274"/>
    </source>
</evidence>
<dbReference type="EMBL" id="SNZW01000016">
    <property type="protein sequence ID" value="TDS13431.1"/>
    <property type="molecule type" value="Genomic_DNA"/>
</dbReference>